<evidence type="ECO:0000256" key="18">
    <source>
        <dbReference type="ARBA" id="ARBA00023170"/>
    </source>
</evidence>
<dbReference type="EC" id="2.7.10.1" evidence="2"/>
<dbReference type="GO" id="GO:0048013">
    <property type="term" value="P:ephrin receptor signaling pathway"/>
    <property type="evidence" value="ECO:0007669"/>
    <property type="project" value="UniProtKB-ARBA"/>
</dbReference>
<dbReference type="SUPFAM" id="SSF49265">
    <property type="entry name" value="Fibronectin type III"/>
    <property type="match status" value="1"/>
</dbReference>
<evidence type="ECO:0000256" key="16">
    <source>
        <dbReference type="ARBA" id="ARBA00023136"/>
    </source>
</evidence>
<dbReference type="Gene3D" id="2.10.50.10">
    <property type="entry name" value="Tumor Necrosis Factor Receptor, subunit A, domain 2"/>
    <property type="match status" value="1"/>
</dbReference>
<organism evidence="30 31">
    <name type="scientific">Coilia grayii</name>
    <name type="common">Gray's grenadier anchovy</name>
    <dbReference type="NCBI Taxonomy" id="363190"/>
    <lineage>
        <taxon>Eukaryota</taxon>
        <taxon>Metazoa</taxon>
        <taxon>Chordata</taxon>
        <taxon>Craniata</taxon>
        <taxon>Vertebrata</taxon>
        <taxon>Euteleostomi</taxon>
        <taxon>Actinopterygii</taxon>
        <taxon>Neopterygii</taxon>
        <taxon>Teleostei</taxon>
        <taxon>Clupei</taxon>
        <taxon>Clupeiformes</taxon>
        <taxon>Clupeoidei</taxon>
        <taxon>Engraulidae</taxon>
        <taxon>Coilinae</taxon>
        <taxon>Coilia</taxon>
    </lineage>
</organism>
<keyword evidence="14" id="KW-0130">Cell adhesion</keyword>
<comment type="subcellular location">
    <subcellularLocation>
        <location evidence="1">Cell membrane</location>
        <topology evidence="1">Single-pass type I membrane protein</topology>
    </subcellularLocation>
</comment>
<dbReference type="FunFam" id="2.10.50.10:FF:000001">
    <property type="entry name" value="Ephrin type-A receptor 5"/>
    <property type="match status" value="1"/>
</dbReference>
<keyword evidence="11" id="KW-0418">Kinase</keyword>
<feature type="active site" description="Proton acceptor" evidence="21">
    <location>
        <position position="742"/>
    </location>
</feature>
<evidence type="ECO:0000256" key="12">
    <source>
        <dbReference type="ARBA" id="ARBA00022840"/>
    </source>
</evidence>
<dbReference type="InterPro" id="IPR013761">
    <property type="entry name" value="SAM/pointed_sf"/>
</dbReference>
<evidence type="ECO:0000256" key="20">
    <source>
        <dbReference type="ARBA" id="ARBA00051243"/>
    </source>
</evidence>
<evidence type="ECO:0000256" key="1">
    <source>
        <dbReference type="ARBA" id="ARBA00004251"/>
    </source>
</evidence>
<dbReference type="InterPro" id="IPR001090">
    <property type="entry name" value="Ephrin_rcpt_lig-bd_dom"/>
</dbReference>
<evidence type="ECO:0000256" key="14">
    <source>
        <dbReference type="ARBA" id="ARBA00022889"/>
    </source>
</evidence>
<keyword evidence="15 25" id="KW-1133">Transmembrane helix</keyword>
<dbReference type="SUPFAM" id="SSF47769">
    <property type="entry name" value="SAM/Pointed domain"/>
    <property type="match status" value="1"/>
</dbReference>
<dbReference type="Pfam" id="PF00536">
    <property type="entry name" value="SAM_1"/>
    <property type="match status" value="1"/>
</dbReference>
<dbReference type="CDD" id="cd00055">
    <property type="entry name" value="EGF_Lam"/>
    <property type="match status" value="1"/>
</dbReference>
<dbReference type="PIRSF" id="PIRSF000666">
    <property type="entry name" value="TyrPK_ephrin_receptor"/>
    <property type="match status" value="1"/>
</dbReference>
<dbReference type="GO" id="GO:0001525">
    <property type="term" value="P:angiogenesis"/>
    <property type="evidence" value="ECO:0007669"/>
    <property type="project" value="UniProtKB-KW"/>
</dbReference>
<feature type="transmembrane region" description="Helical" evidence="25">
    <location>
        <begin position="542"/>
        <end position="563"/>
    </location>
</feature>
<dbReference type="EMBL" id="JBHFQA010000001">
    <property type="protein sequence ID" value="KAL2103585.1"/>
    <property type="molecule type" value="Genomic_DNA"/>
</dbReference>
<keyword evidence="16 25" id="KW-0472">Membrane</keyword>
<dbReference type="FunFam" id="2.60.120.260:FF:000023">
    <property type="entry name" value="Ephrin type-A receptor 2"/>
    <property type="match status" value="1"/>
</dbReference>
<dbReference type="SUPFAM" id="SSF56112">
    <property type="entry name" value="Protein kinase-like (PK-like)"/>
    <property type="match status" value="1"/>
</dbReference>
<dbReference type="PANTHER" id="PTHR46877">
    <property type="entry name" value="EPH RECEPTOR A5"/>
    <property type="match status" value="1"/>
</dbReference>
<dbReference type="PROSITE" id="PS50853">
    <property type="entry name" value="FN3"/>
    <property type="match status" value="2"/>
</dbReference>
<dbReference type="AlphaFoldDB" id="A0ABD1KWP2"/>
<accession>A0ABD1KWP2</accession>
<keyword evidence="3" id="KW-1003">Cell membrane</keyword>
<evidence type="ECO:0000256" key="6">
    <source>
        <dbReference type="ARBA" id="ARBA00022679"/>
    </source>
</evidence>
<dbReference type="Pfam" id="PF14575">
    <property type="entry name" value="EphA2_TM"/>
    <property type="match status" value="1"/>
</dbReference>
<evidence type="ECO:0000256" key="10">
    <source>
        <dbReference type="ARBA" id="ARBA00022741"/>
    </source>
</evidence>
<evidence type="ECO:0000256" key="8">
    <source>
        <dbReference type="ARBA" id="ARBA00022729"/>
    </source>
</evidence>
<evidence type="ECO:0000256" key="9">
    <source>
        <dbReference type="ARBA" id="ARBA00022737"/>
    </source>
</evidence>
<dbReference type="GO" id="GO:0004714">
    <property type="term" value="F:transmembrane receptor protein tyrosine kinase activity"/>
    <property type="evidence" value="ECO:0007669"/>
    <property type="project" value="UniProtKB-EC"/>
</dbReference>
<name>A0ABD1KWP2_9TELE</name>
<feature type="domain" description="Eph LBD" evidence="29">
    <location>
        <begin position="27"/>
        <end position="202"/>
    </location>
</feature>
<keyword evidence="8" id="KW-0732">Signal</keyword>
<evidence type="ECO:0000256" key="7">
    <source>
        <dbReference type="ARBA" id="ARBA00022692"/>
    </source>
</evidence>
<evidence type="ECO:0000256" key="22">
    <source>
        <dbReference type="PIRSR" id="PIRSR000666-2"/>
    </source>
</evidence>
<dbReference type="InterPro" id="IPR027936">
    <property type="entry name" value="Eph_TM"/>
</dbReference>
<dbReference type="InterPro" id="IPR001660">
    <property type="entry name" value="SAM"/>
</dbReference>
<evidence type="ECO:0000256" key="2">
    <source>
        <dbReference type="ARBA" id="ARBA00011902"/>
    </source>
</evidence>
<evidence type="ECO:0000259" key="27">
    <source>
        <dbReference type="PROSITE" id="PS50105"/>
    </source>
</evidence>
<keyword evidence="9" id="KW-0677">Repeat</keyword>
<feature type="domain" description="Protein kinase" evidence="26">
    <location>
        <begin position="617"/>
        <end position="878"/>
    </location>
</feature>
<keyword evidence="12 22" id="KW-0067">ATP-binding</keyword>
<keyword evidence="31" id="KW-1185">Reference proteome</keyword>
<evidence type="ECO:0000256" key="21">
    <source>
        <dbReference type="PIRSR" id="PIRSR000666-1"/>
    </source>
</evidence>
<evidence type="ECO:0000259" key="26">
    <source>
        <dbReference type="PROSITE" id="PS50011"/>
    </source>
</evidence>
<keyword evidence="13" id="KW-0832">Ubl conjugation</keyword>
<dbReference type="InterPro" id="IPR001426">
    <property type="entry name" value="Tyr_kinase_rcpt_V_CS"/>
</dbReference>
<dbReference type="CDD" id="cd00063">
    <property type="entry name" value="FN3"/>
    <property type="match status" value="2"/>
</dbReference>
<dbReference type="Pfam" id="PF25599">
    <property type="entry name" value="Ephrin_CRD"/>
    <property type="match status" value="1"/>
</dbReference>
<dbReference type="FunFam" id="1.10.510.10:FF:000019">
    <property type="entry name" value="Ephrin type-A receptor 5"/>
    <property type="match status" value="1"/>
</dbReference>
<dbReference type="GO" id="GO:0005886">
    <property type="term" value="C:plasma membrane"/>
    <property type="evidence" value="ECO:0007669"/>
    <property type="project" value="UniProtKB-SubCell"/>
</dbReference>
<dbReference type="SMART" id="SM01411">
    <property type="entry name" value="Ephrin_rec_like"/>
    <property type="match status" value="1"/>
</dbReference>
<evidence type="ECO:0000256" key="23">
    <source>
        <dbReference type="PIRSR" id="PIRSR000666-3"/>
    </source>
</evidence>
<dbReference type="PROSITE" id="PS50011">
    <property type="entry name" value="PROTEIN_KINASE_DOM"/>
    <property type="match status" value="1"/>
</dbReference>
<dbReference type="InterPro" id="IPR050449">
    <property type="entry name" value="Ephrin_rcpt_TKs"/>
</dbReference>
<dbReference type="SMART" id="SM00060">
    <property type="entry name" value="FN3"/>
    <property type="match status" value="2"/>
</dbReference>
<evidence type="ECO:0000313" key="30">
    <source>
        <dbReference type="EMBL" id="KAL2103585.1"/>
    </source>
</evidence>
<dbReference type="PROSITE" id="PS00107">
    <property type="entry name" value="PROTEIN_KINASE_ATP"/>
    <property type="match status" value="1"/>
</dbReference>
<keyword evidence="18" id="KW-0675">Receptor</keyword>
<feature type="domain" description="Fibronectin type-III" evidence="28">
    <location>
        <begin position="437"/>
        <end position="534"/>
    </location>
</feature>
<dbReference type="SMART" id="SM00454">
    <property type="entry name" value="SAM"/>
    <property type="match status" value="1"/>
</dbReference>
<dbReference type="FunFam" id="1.10.150.50:FF:000029">
    <property type="entry name" value="Ephrin type-A receptor 1"/>
    <property type="match status" value="1"/>
</dbReference>
<dbReference type="Gene3D" id="1.10.150.50">
    <property type="entry name" value="Transcription Factor, Ets-1"/>
    <property type="match status" value="1"/>
</dbReference>
<evidence type="ECO:0000259" key="28">
    <source>
        <dbReference type="PROSITE" id="PS50853"/>
    </source>
</evidence>
<dbReference type="PROSITE" id="PS00109">
    <property type="entry name" value="PROTEIN_KINASE_TYR"/>
    <property type="match status" value="1"/>
</dbReference>
<sequence length="980" mass="109217">MEYSGYKCILFLNIFINSIFISQQSKEEVLLDMKASGSELGWLKYPVDNGWEIAQSAVNGSLHYNYFVCNVEASAGQDNWLRTTFIQRQPAAFRVFVELQFVVRDCNSFNGASLTCKETFNLYAYDSDVDVGTNFRKPHFRKVATIAGDQSSKVGELKINTETRIVDNLSRKGFYLAFQDIGACVALYSVKVYYKICPATIKNLVAFPDTVAGGDKQNLQQVEGRCVVNAVSVSEERPSMHCAEDGKWVVPLGQCQCRVGYEAAGDACQECQPGFFKADVSAEFCQPCPANTQPSKAGAVQCPCKEGYYRATTDLPGHGCSGLPSEPVDLFATTIQNTVGKVRLSWRSPEDTGGREDLTYHVTCERWEGSARVPCEDRIRYEPGSVDLKEASVEVSQLEAHVNYTFSVEARSGVSPFSPQQALSSTTVILEFEYGGKVMTMQLDDRSPNSLSLSWTVSHKSKSRFQLSYRKKNKEGETFSSGNSYTVLMLDNNSVKIPNLDPATAYLFKVQALNADNSPSSDVMEHEFSTTAEAPNQGNTSLILATVMGGGAVLLIVVVVLLVHKRRIRSLTRQGPEDTYFSPEQLKPLKTYVDPHTYEDPNTAVHKFTKEIHPNHVTKHKVIGVGEFGEVYRGILKAPGRKEIPVAIKTLKPGYSEKQRQDFLSEASIMGQFSHQNIIRLEGVVTKFKHAMIVTEFMENGALDKYLRDHDGEMSSFQLVGMLRGIAAGMKYLSDMSYVHRDLAGRNILVNCNMECKVSDFGLSRVLEDDPEGTYTTSGGKIPIRWTAPEAIAYRKFTSASDVWSFGIVMWEVMAFGERPYWDMSNHEVMKAINEAFRLPAPMDCPSAVYQLMLQCWQHDRSKRPRFPDIVSILDKLLKSPESLKAIADFDPRVSIRLPSTSGSDGSPFRSVSEWLESIKMSQYSENFSCAGVVSMEQVLQMKSEDIRNIGVRLPGHLKRIAYSILGLKDQTSTLSVFAV</sequence>
<keyword evidence="4" id="KW-0597">Phosphoprotein</keyword>
<dbReference type="PANTHER" id="PTHR46877:SF20">
    <property type="entry name" value="RECEPTOR PROTEIN-TYROSINE KINASE"/>
    <property type="match status" value="1"/>
</dbReference>
<dbReference type="Gene3D" id="3.30.200.20">
    <property type="entry name" value="Phosphorylase Kinase, domain 1"/>
    <property type="match status" value="1"/>
</dbReference>
<keyword evidence="19" id="KW-0325">Glycoprotein</keyword>
<dbReference type="GO" id="GO:0005524">
    <property type="term" value="F:ATP binding"/>
    <property type="evidence" value="ECO:0007669"/>
    <property type="project" value="UniProtKB-UniRule"/>
</dbReference>
<dbReference type="FunFam" id="2.60.40.10:FF:000059">
    <property type="entry name" value="Ephrin type-A receptor 6"/>
    <property type="match status" value="1"/>
</dbReference>
<dbReference type="Gene3D" id="2.60.40.10">
    <property type="entry name" value="Immunoglobulins"/>
    <property type="match status" value="2"/>
</dbReference>
<dbReference type="InterPro" id="IPR016257">
    <property type="entry name" value="Tyr_kinase_ephrin_rcpt"/>
</dbReference>
<reference evidence="30 31" key="1">
    <citation type="submission" date="2024-09" db="EMBL/GenBank/DDBJ databases">
        <title>A chromosome-level genome assembly of Gray's grenadier anchovy, Coilia grayii.</title>
        <authorList>
            <person name="Fu Z."/>
        </authorList>
    </citation>
    <scope>NUCLEOTIDE SEQUENCE [LARGE SCALE GENOMIC DNA]</scope>
    <source>
        <strain evidence="30">G4</strain>
        <tissue evidence="30">Muscle</tissue>
    </source>
</reference>
<dbReference type="InterPro" id="IPR036116">
    <property type="entry name" value="FN3_sf"/>
</dbReference>
<dbReference type="PROSITE" id="PS50105">
    <property type="entry name" value="SAM_DOMAIN"/>
    <property type="match status" value="1"/>
</dbReference>
<comment type="caution">
    <text evidence="30">The sequence shown here is derived from an EMBL/GenBank/DDBJ whole genome shotgun (WGS) entry which is preliminary data.</text>
</comment>
<feature type="domain" description="Fibronectin type-III" evidence="28">
    <location>
        <begin position="326"/>
        <end position="432"/>
    </location>
</feature>
<dbReference type="InterPro" id="IPR002049">
    <property type="entry name" value="LE_dom"/>
</dbReference>
<dbReference type="PROSITE" id="PS00791">
    <property type="entry name" value="RECEPTOR_TYR_KIN_V_2"/>
    <property type="match status" value="1"/>
</dbReference>
<evidence type="ECO:0000256" key="3">
    <source>
        <dbReference type="ARBA" id="ARBA00022475"/>
    </source>
</evidence>
<keyword evidence="17" id="KW-0829">Tyrosine-protein kinase</keyword>
<dbReference type="InterPro" id="IPR013783">
    <property type="entry name" value="Ig-like_fold"/>
</dbReference>
<dbReference type="InterPro" id="IPR020635">
    <property type="entry name" value="Tyr_kinase_cat_dom"/>
</dbReference>
<feature type="disulfide bond" evidence="23">
    <location>
        <begin position="106"/>
        <end position="116"/>
    </location>
</feature>
<dbReference type="PRINTS" id="PR00109">
    <property type="entry name" value="TYRKINASE"/>
</dbReference>
<dbReference type="SUPFAM" id="SSF57184">
    <property type="entry name" value="Growth factor receptor domain"/>
    <property type="match status" value="1"/>
</dbReference>
<evidence type="ECO:0000259" key="29">
    <source>
        <dbReference type="PROSITE" id="PS51550"/>
    </source>
</evidence>
<keyword evidence="5" id="KW-0037">Angiogenesis</keyword>
<feature type="binding site" evidence="22 24">
    <location>
        <position position="649"/>
    </location>
    <ligand>
        <name>ATP</name>
        <dbReference type="ChEBI" id="CHEBI:30616"/>
    </ligand>
</feature>
<dbReference type="InterPro" id="IPR009030">
    <property type="entry name" value="Growth_fac_rcpt_cys_sf"/>
</dbReference>
<comment type="catalytic activity">
    <reaction evidence="20">
        <text>L-tyrosyl-[protein] + ATP = O-phospho-L-tyrosyl-[protein] + ADP + H(+)</text>
        <dbReference type="Rhea" id="RHEA:10596"/>
        <dbReference type="Rhea" id="RHEA-COMP:10136"/>
        <dbReference type="Rhea" id="RHEA-COMP:20101"/>
        <dbReference type="ChEBI" id="CHEBI:15378"/>
        <dbReference type="ChEBI" id="CHEBI:30616"/>
        <dbReference type="ChEBI" id="CHEBI:46858"/>
        <dbReference type="ChEBI" id="CHEBI:61978"/>
        <dbReference type="ChEBI" id="CHEBI:456216"/>
        <dbReference type="EC" id="2.7.10.1"/>
    </reaction>
</comment>
<keyword evidence="10 22" id="KW-0547">Nucleotide-binding</keyword>
<dbReference type="InterPro" id="IPR003961">
    <property type="entry name" value="FN3_dom"/>
</dbReference>
<proteinExistence type="predicted"/>
<dbReference type="Gene3D" id="2.60.120.260">
    <property type="entry name" value="Galactose-binding domain-like"/>
    <property type="match status" value="1"/>
</dbReference>
<protein>
    <recommendedName>
        <fullName evidence="2">receptor protein-tyrosine kinase</fullName>
        <ecNumber evidence="2">2.7.10.1</ecNumber>
    </recommendedName>
</protein>
<evidence type="ECO:0000256" key="11">
    <source>
        <dbReference type="ARBA" id="ARBA00022777"/>
    </source>
</evidence>
<evidence type="ECO:0000256" key="24">
    <source>
        <dbReference type="PROSITE-ProRule" id="PRU10141"/>
    </source>
</evidence>
<dbReference type="Gene3D" id="1.10.510.10">
    <property type="entry name" value="Transferase(Phosphotransferase) domain 1"/>
    <property type="match status" value="1"/>
</dbReference>
<evidence type="ECO:0000256" key="4">
    <source>
        <dbReference type="ARBA" id="ARBA00022553"/>
    </source>
</evidence>
<dbReference type="InterPro" id="IPR008979">
    <property type="entry name" value="Galactose-bd-like_sf"/>
</dbReference>
<dbReference type="InterPro" id="IPR017441">
    <property type="entry name" value="Protein_kinase_ATP_BS"/>
</dbReference>
<dbReference type="InterPro" id="IPR000719">
    <property type="entry name" value="Prot_kinase_dom"/>
</dbReference>
<dbReference type="SMART" id="SM00219">
    <property type="entry name" value="TyrKc"/>
    <property type="match status" value="1"/>
</dbReference>
<evidence type="ECO:0000256" key="13">
    <source>
        <dbReference type="ARBA" id="ARBA00022843"/>
    </source>
</evidence>
<feature type="binding site" evidence="22">
    <location>
        <begin position="623"/>
        <end position="631"/>
    </location>
    <ligand>
        <name>ATP</name>
        <dbReference type="ChEBI" id="CHEBI:30616"/>
    </ligand>
</feature>
<evidence type="ECO:0000313" key="31">
    <source>
        <dbReference type="Proteomes" id="UP001591681"/>
    </source>
</evidence>
<dbReference type="InterPro" id="IPR011009">
    <property type="entry name" value="Kinase-like_dom_sf"/>
</dbReference>
<dbReference type="Pfam" id="PF01404">
    <property type="entry name" value="Ephrin_lbd"/>
    <property type="match status" value="1"/>
</dbReference>
<keyword evidence="7 25" id="KW-0812">Transmembrane</keyword>
<dbReference type="InterPro" id="IPR008266">
    <property type="entry name" value="Tyr_kinase_AS"/>
</dbReference>
<keyword evidence="6" id="KW-0808">Transferase</keyword>
<dbReference type="FunFam" id="3.30.200.20:FF:000001">
    <property type="entry name" value="Ephrin type-A receptor 5"/>
    <property type="match status" value="1"/>
</dbReference>
<gene>
    <name evidence="30" type="ORF">ACEWY4_000453</name>
</gene>
<evidence type="ECO:0000256" key="5">
    <source>
        <dbReference type="ARBA" id="ARBA00022657"/>
    </source>
</evidence>
<dbReference type="PROSITE" id="PS51550">
    <property type="entry name" value="EPH_LBD"/>
    <property type="match status" value="1"/>
</dbReference>
<dbReference type="Proteomes" id="UP001591681">
    <property type="component" value="Unassembled WGS sequence"/>
</dbReference>
<dbReference type="SMART" id="SM00615">
    <property type="entry name" value="EPH_lbd"/>
    <property type="match status" value="1"/>
</dbReference>
<keyword evidence="23" id="KW-1015">Disulfide bond</keyword>
<evidence type="ECO:0000256" key="25">
    <source>
        <dbReference type="SAM" id="Phobius"/>
    </source>
</evidence>
<dbReference type="SUPFAM" id="SSF49785">
    <property type="entry name" value="Galactose-binding domain-like"/>
    <property type="match status" value="1"/>
</dbReference>
<dbReference type="Pfam" id="PF07714">
    <property type="entry name" value="PK_Tyr_Ser-Thr"/>
    <property type="match status" value="1"/>
</dbReference>
<evidence type="ECO:0000256" key="17">
    <source>
        <dbReference type="ARBA" id="ARBA00023137"/>
    </source>
</evidence>
<dbReference type="Pfam" id="PF00041">
    <property type="entry name" value="fn3"/>
    <property type="match status" value="2"/>
</dbReference>
<feature type="domain" description="SAM" evidence="27">
    <location>
        <begin position="907"/>
        <end position="971"/>
    </location>
</feature>
<dbReference type="InterPro" id="IPR001245">
    <property type="entry name" value="Ser-Thr/Tyr_kinase_cat_dom"/>
</dbReference>
<feature type="disulfide bond" evidence="23">
    <location>
        <begin position="69"/>
        <end position="184"/>
    </location>
</feature>
<evidence type="ECO:0000256" key="19">
    <source>
        <dbReference type="ARBA" id="ARBA00023180"/>
    </source>
</evidence>
<dbReference type="GO" id="GO:0007155">
    <property type="term" value="P:cell adhesion"/>
    <property type="evidence" value="ECO:0007669"/>
    <property type="project" value="UniProtKB-KW"/>
</dbReference>
<evidence type="ECO:0000256" key="15">
    <source>
        <dbReference type="ARBA" id="ARBA00022989"/>
    </source>
</evidence>
<dbReference type="Gene3D" id="2.60.40.1770">
    <property type="entry name" value="ephrin a2 ectodomain"/>
    <property type="match status" value="1"/>
</dbReference>